<proteinExistence type="predicted"/>
<evidence type="ECO:0000256" key="1">
    <source>
        <dbReference type="SAM" id="MobiDB-lite"/>
    </source>
</evidence>
<evidence type="ECO:0000313" key="2">
    <source>
        <dbReference type="EMBL" id="SUA91494.1"/>
    </source>
</evidence>
<feature type="region of interest" description="Disordered" evidence="1">
    <location>
        <begin position="1"/>
        <end position="90"/>
    </location>
</feature>
<organism evidence="2 3">
    <name type="scientific">Pandoraea pulmonicola</name>
    <dbReference type="NCBI Taxonomy" id="93221"/>
    <lineage>
        <taxon>Bacteria</taxon>
        <taxon>Pseudomonadati</taxon>
        <taxon>Pseudomonadota</taxon>
        <taxon>Betaproteobacteria</taxon>
        <taxon>Burkholderiales</taxon>
        <taxon>Burkholderiaceae</taxon>
        <taxon>Pandoraea</taxon>
    </lineage>
</organism>
<dbReference type="AlphaFoldDB" id="A0AAJ4ZDZ2"/>
<evidence type="ECO:0000313" key="3">
    <source>
        <dbReference type="Proteomes" id="UP000254589"/>
    </source>
</evidence>
<feature type="compositionally biased region" description="Low complexity" evidence="1">
    <location>
        <begin position="9"/>
        <end position="25"/>
    </location>
</feature>
<feature type="compositionally biased region" description="Basic and acidic residues" evidence="1">
    <location>
        <begin position="72"/>
        <end position="86"/>
    </location>
</feature>
<protein>
    <submittedName>
        <fullName evidence="2">Uncharacterized protein</fullName>
    </submittedName>
</protein>
<reference evidence="2 3" key="1">
    <citation type="submission" date="2018-06" db="EMBL/GenBank/DDBJ databases">
        <authorList>
            <consortium name="Pathogen Informatics"/>
            <person name="Doyle S."/>
        </authorList>
    </citation>
    <scope>NUCLEOTIDE SEQUENCE [LARGE SCALE GENOMIC DNA]</scope>
    <source>
        <strain evidence="2 3">NCTC13159</strain>
    </source>
</reference>
<gene>
    <name evidence="2" type="ORF">NCTC13159_02998</name>
</gene>
<name>A0AAJ4ZDZ2_PANPU</name>
<comment type="caution">
    <text evidence="2">The sequence shown here is derived from an EMBL/GenBank/DDBJ whole genome shotgun (WGS) entry which is preliminary data.</text>
</comment>
<sequence>MSQVPSTGATRSQSPATASTSAQPRQNGQPPTALAANVRGVRQADGETDMPSSSTQRPLSLATLAITSNGGTDRRPAPQDASRGRDAVVMQPPARIPEQRPGAAGIEAAGGPVGLARRENIPPAVPRHFLHGDGRLPQRGEVQHNPRGNVGITDAVLRQWAGIEAAGGIEGLARRFHVSLAAIRHYLRADGRLTRYGENRLNARRNARVDDVMLRQWVDLGRAGIEAAGGLEGLARRFHVSLAAIRHYLRADGRPTRYGEDRLNARRNANVPN</sequence>
<accession>A0AAJ4ZDZ2</accession>
<dbReference type="EMBL" id="UGSJ01000001">
    <property type="protein sequence ID" value="SUA91494.1"/>
    <property type="molecule type" value="Genomic_DNA"/>
</dbReference>
<dbReference type="Proteomes" id="UP000254589">
    <property type="component" value="Unassembled WGS sequence"/>
</dbReference>